<dbReference type="PRINTS" id="PR00069">
    <property type="entry name" value="ALDKETRDTASE"/>
</dbReference>
<feature type="site" description="Lowers pKa of active site Tyr" evidence="6">
    <location>
        <position position="80"/>
    </location>
</feature>
<protein>
    <recommendedName>
        <fullName evidence="7">NADP-dependent oxidoreductase domain-containing protein</fullName>
    </recommendedName>
</protein>
<dbReference type="PROSITE" id="PS00798">
    <property type="entry name" value="ALDOKETO_REDUCTASE_1"/>
    <property type="match status" value="1"/>
</dbReference>
<dbReference type="SUPFAM" id="SSF51430">
    <property type="entry name" value="NAD(P)-linked oxidoreductase"/>
    <property type="match status" value="1"/>
</dbReference>
<feature type="binding site" evidence="5">
    <location>
        <position position="111"/>
    </location>
    <ligand>
        <name>substrate</name>
    </ligand>
</feature>
<evidence type="ECO:0000313" key="9">
    <source>
        <dbReference type="Proteomes" id="UP000761534"/>
    </source>
</evidence>
<dbReference type="OrthoDB" id="416253at2759"/>
<dbReference type="Pfam" id="PF00248">
    <property type="entry name" value="Aldo_ket_red"/>
    <property type="match status" value="1"/>
</dbReference>
<sequence length="316" mass="35680">MVESTACTDTIKLNSGYDMPVLGLGTFLSSNDAGYKAILHALKIGYRHLDTATLYENESEVGRAIRDSGIPREEIFLTTKLNNTDHRDPAKALDKSLELLGLDYVDLYLMHWPVPVKNNGRDLLPRNLEGKRDTDFEWSHVQTWELMQELPKTGKCRSVGVSNYNTVLYKELLNASTTKVVPAVNQVELHPYLPEFKLVEASRNLGIVLTAYCPLGSTGGNVLDDEDIIKLAEKYSVTPAQVVLSWDLARGVTTIPKSSNPARLEANIKTIRLDTRDIDLINNLYKKHHIRICRHDWSCKMYHDDDWYDGNPPPSL</sequence>
<dbReference type="AlphaFoldDB" id="A0A642V8Z4"/>
<dbReference type="EMBL" id="SWFS01000145">
    <property type="protein sequence ID" value="KAA8915753.1"/>
    <property type="molecule type" value="Genomic_DNA"/>
</dbReference>
<evidence type="ECO:0000256" key="1">
    <source>
        <dbReference type="ARBA" id="ARBA00007905"/>
    </source>
</evidence>
<organism evidence="8 9">
    <name type="scientific">Trichomonascus ciferrii</name>
    <dbReference type="NCBI Taxonomy" id="44093"/>
    <lineage>
        <taxon>Eukaryota</taxon>
        <taxon>Fungi</taxon>
        <taxon>Dikarya</taxon>
        <taxon>Ascomycota</taxon>
        <taxon>Saccharomycotina</taxon>
        <taxon>Dipodascomycetes</taxon>
        <taxon>Dipodascales</taxon>
        <taxon>Trichomonascaceae</taxon>
        <taxon>Trichomonascus</taxon>
        <taxon>Trichomonascus ciferrii complex</taxon>
    </lineage>
</organism>
<keyword evidence="3" id="KW-0560">Oxidoreductase</keyword>
<dbReference type="PANTHER" id="PTHR43827:SF3">
    <property type="entry name" value="NADP-DEPENDENT OXIDOREDUCTASE DOMAIN-CONTAINING PROTEIN"/>
    <property type="match status" value="1"/>
</dbReference>
<accession>A0A642V8Z4</accession>
<dbReference type="PIRSF" id="PIRSF000097">
    <property type="entry name" value="AKR"/>
    <property type="match status" value="1"/>
</dbReference>
<evidence type="ECO:0000256" key="3">
    <source>
        <dbReference type="ARBA" id="ARBA00023002"/>
    </source>
</evidence>
<gene>
    <name evidence="8" type="ORF">TRICI_002092</name>
</gene>
<name>A0A642V8Z4_9ASCO</name>
<evidence type="ECO:0000313" key="8">
    <source>
        <dbReference type="EMBL" id="KAA8915753.1"/>
    </source>
</evidence>
<reference evidence="8" key="1">
    <citation type="journal article" date="2019" name="G3 (Bethesda)">
        <title>Genome Assemblies of Two Rare Opportunistic Yeast Pathogens: Diutina rugosa (syn. Candida rugosa) and Trichomonascus ciferrii (syn. Candida ciferrii).</title>
        <authorList>
            <person name="Mixao V."/>
            <person name="Saus E."/>
            <person name="Hansen A.P."/>
            <person name="Lass-Florl C."/>
            <person name="Gabaldon T."/>
        </authorList>
    </citation>
    <scope>NUCLEOTIDE SEQUENCE</scope>
    <source>
        <strain evidence="8">CBS 4856</strain>
    </source>
</reference>
<dbReference type="Proteomes" id="UP000761534">
    <property type="component" value="Unassembled WGS sequence"/>
</dbReference>
<dbReference type="Gene3D" id="3.20.20.100">
    <property type="entry name" value="NADP-dependent oxidoreductase domain"/>
    <property type="match status" value="1"/>
</dbReference>
<comment type="similarity">
    <text evidence="1">Belongs to the aldo/keto reductase family.</text>
</comment>
<dbReference type="InterPro" id="IPR018170">
    <property type="entry name" value="Aldo/ket_reductase_CS"/>
</dbReference>
<dbReference type="PROSITE" id="PS00062">
    <property type="entry name" value="ALDOKETO_REDUCTASE_2"/>
    <property type="match status" value="1"/>
</dbReference>
<dbReference type="InterPro" id="IPR023210">
    <property type="entry name" value="NADP_OxRdtase_dom"/>
</dbReference>
<evidence type="ECO:0000256" key="2">
    <source>
        <dbReference type="ARBA" id="ARBA00022857"/>
    </source>
</evidence>
<proteinExistence type="inferred from homology"/>
<keyword evidence="2" id="KW-0521">NADP</keyword>
<dbReference type="InterPro" id="IPR020471">
    <property type="entry name" value="AKR"/>
</dbReference>
<comment type="caution">
    <text evidence="8">The sequence shown here is derived from an EMBL/GenBank/DDBJ whole genome shotgun (WGS) entry which is preliminary data.</text>
</comment>
<evidence type="ECO:0000256" key="4">
    <source>
        <dbReference type="PIRSR" id="PIRSR000097-1"/>
    </source>
</evidence>
<evidence type="ECO:0000259" key="7">
    <source>
        <dbReference type="Pfam" id="PF00248"/>
    </source>
</evidence>
<dbReference type="FunFam" id="3.20.20.100:FF:000002">
    <property type="entry name" value="2,5-diketo-D-gluconic acid reductase A"/>
    <property type="match status" value="1"/>
</dbReference>
<feature type="domain" description="NADP-dependent oxidoreductase" evidence="7">
    <location>
        <begin position="30"/>
        <end position="285"/>
    </location>
</feature>
<dbReference type="PANTHER" id="PTHR43827">
    <property type="entry name" value="2,5-DIKETO-D-GLUCONIC ACID REDUCTASE"/>
    <property type="match status" value="1"/>
</dbReference>
<evidence type="ECO:0000256" key="5">
    <source>
        <dbReference type="PIRSR" id="PIRSR000097-2"/>
    </source>
</evidence>
<feature type="active site" description="Proton donor" evidence="4">
    <location>
        <position position="55"/>
    </location>
</feature>
<dbReference type="InterPro" id="IPR036812">
    <property type="entry name" value="NAD(P)_OxRdtase_dom_sf"/>
</dbReference>
<evidence type="ECO:0000256" key="6">
    <source>
        <dbReference type="PIRSR" id="PIRSR000097-3"/>
    </source>
</evidence>
<dbReference type="GO" id="GO:0016616">
    <property type="term" value="F:oxidoreductase activity, acting on the CH-OH group of donors, NAD or NADP as acceptor"/>
    <property type="evidence" value="ECO:0007669"/>
    <property type="project" value="UniProtKB-ARBA"/>
</dbReference>
<keyword evidence="9" id="KW-1185">Reference proteome</keyword>
<dbReference type="VEuPathDB" id="FungiDB:TRICI_002092"/>